<dbReference type="EMBL" id="GBRH01188447">
    <property type="protein sequence ID" value="JAE09449.1"/>
    <property type="molecule type" value="Transcribed_RNA"/>
</dbReference>
<protein>
    <submittedName>
        <fullName evidence="1">Uncharacterized protein</fullName>
    </submittedName>
</protein>
<reference evidence="1" key="1">
    <citation type="submission" date="2014-09" db="EMBL/GenBank/DDBJ databases">
        <authorList>
            <person name="Magalhaes I.L.F."/>
            <person name="Oliveira U."/>
            <person name="Santos F.R."/>
            <person name="Vidigal T.H.D.A."/>
            <person name="Brescovit A.D."/>
            <person name="Santos A.J."/>
        </authorList>
    </citation>
    <scope>NUCLEOTIDE SEQUENCE</scope>
    <source>
        <tissue evidence="1">Shoot tissue taken approximately 20 cm above the soil surface</tissue>
    </source>
</reference>
<proteinExistence type="predicted"/>
<dbReference type="AlphaFoldDB" id="A0A0A9FDZ7"/>
<evidence type="ECO:0000313" key="1">
    <source>
        <dbReference type="EMBL" id="JAE09449.1"/>
    </source>
</evidence>
<organism evidence="1">
    <name type="scientific">Arundo donax</name>
    <name type="common">Giant reed</name>
    <name type="synonym">Donax arundinaceus</name>
    <dbReference type="NCBI Taxonomy" id="35708"/>
    <lineage>
        <taxon>Eukaryota</taxon>
        <taxon>Viridiplantae</taxon>
        <taxon>Streptophyta</taxon>
        <taxon>Embryophyta</taxon>
        <taxon>Tracheophyta</taxon>
        <taxon>Spermatophyta</taxon>
        <taxon>Magnoliopsida</taxon>
        <taxon>Liliopsida</taxon>
        <taxon>Poales</taxon>
        <taxon>Poaceae</taxon>
        <taxon>PACMAD clade</taxon>
        <taxon>Arundinoideae</taxon>
        <taxon>Arundineae</taxon>
        <taxon>Arundo</taxon>
    </lineage>
</organism>
<accession>A0A0A9FDZ7</accession>
<sequence length="22" mass="2573">MLHCFEPNTYTNLSSRMAAWSL</sequence>
<reference evidence="1" key="2">
    <citation type="journal article" date="2015" name="Data Brief">
        <title>Shoot transcriptome of the giant reed, Arundo donax.</title>
        <authorList>
            <person name="Barrero R.A."/>
            <person name="Guerrero F.D."/>
            <person name="Moolhuijzen P."/>
            <person name="Goolsby J.A."/>
            <person name="Tidwell J."/>
            <person name="Bellgard S.E."/>
            <person name="Bellgard M.I."/>
        </authorList>
    </citation>
    <scope>NUCLEOTIDE SEQUENCE</scope>
    <source>
        <tissue evidence="1">Shoot tissue taken approximately 20 cm above the soil surface</tissue>
    </source>
</reference>
<name>A0A0A9FDZ7_ARUDO</name>